<gene>
    <name evidence="7" type="ordered locus">RPE_4634</name>
</gene>
<evidence type="ECO:0000256" key="6">
    <source>
        <dbReference type="SAM" id="Phobius"/>
    </source>
</evidence>
<dbReference type="AlphaFoldDB" id="Q07HN0"/>
<feature type="transmembrane region" description="Helical" evidence="6">
    <location>
        <begin position="169"/>
        <end position="188"/>
    </location>
</feature>
<organism evidence="7">
    <name type="scientific">Rhodopseudomonas palustris (strain BisA53)</name>
    <dbReference type="NCBI Taxonomy" id="316055"/>
    <lineage>
        <taxon>Bacteria</taxon>
        <taxon>Pseudomonadati</taxon>
        <taxon>Pseudomonadota</taxon>
        <taxon>Alphaproteobacteria</taxon>
        <taxon>Hyphomicrobiales</taxon>
        <taxon>Nitrobacteraceae</taxon>
        <taxon>Rhodopseudomonas</taxon>
    </lineage>
</organism>
<evidence type="ECO:0000256" key="5">
    <source>
        <dbReference type="PIRSR" id="PIRSR604254-1"/>
    </source>
</evidence>
<reference evidence="7" key="1">
    <citation type="submission" date="2006-09" db="EMBL/GenBank/DDBJ databases">
        <title>Complete sequence of Rhodopseudomonas palustris BisA53.</title>
        <authorList>
            <consortium name="US DOE Joint Genome Institute"/>
            <person name="Copeland A."/>
            <person name="Lucas S."/>
            <person name="Lapidus A."/>
            <person name="Barry K."/>
            <person name="Detter J.C."/>
            <person name="Glavina del Rio T."/>
            <person name="Hammon N."/>
            <person name="Israni S."/>
            <person name="Dalin E."/>
            <person name="Tice H."/>
            <person name="Pitluck S."/>
            <person name="Chain P."/>
            <person name="Malfatti S."/>
            <person name="Shin M."/>
            <person name="Vergez L."/>
            <person name="Schmutz J."/>
            <person name="Larimer F."/>
            <person name="Land M."/>
            <person name="Hauser L."/>
            <person name="Pelletier D.A."/>
            <person name="Kyrpides N."/>
            <person name="Kim E."/>
            <person name="Harwood C.S."/>
            <person name="Oda Y."/>
            <person name="Richardson P."/>
        </authorList>
    </citation>
    <scope>NUCLEOTIDE SEQUENCE [LARGE SCALE GENOMIC DNA]</scope>
    <source>
        <strain evidence="7">BisA53</strain>
    </source>
</reference>
<feature type="transmembrane region" description="Helical" evidence="6">
    <location>
        <begin position="116"/>
        <end position="136"/>
    </location>
</feature>
<comment type="subcellular location">
    <subcellularLocation>
        <location evidence="1">Membrane</location>
        <topology evidence="1">Multi-pass membrane protein</topology>
    </subcellularLocation>
</comment>
<evidence type="ECO:0000256" key="1">
    <source>
        <dbReference type="ARBA" id="ARBA00004141"/>
    </source>
</evidence>
<feature type="transmembrane region" description="Helical" evidence="6">
    <location>
        <begin position="20"/>
        <end position="41"/>
    </location>
</feature>
<feature type="transmembrane region" description="Helical" evidence="6">
    <location>
        <begin position="200"/>
        <end position="220"/>
    </location>
</feature>
<evidence type="ECO:0000313" key="7">
    <source>
        <dbReference type="EMBL" id="ABJ08554.1"/>
    </source>
</evidence>
<dbReference type="eggNOG" id="COG1272">
    <property type="taxonomic scope" value="Bacteria"/>
</dbReference>
<keyword evidence="4 6" id="KW-0472">Membrane</keyword>
<sequence>MSLPSSHPRLSKRPFSLGELVADGIVHSIALVAGVIGFAVLLTRVTSQGSLSAAFAVGVYAAGFFLMFGFSLAYNMTPPSNLKWVLRRFDHSSIYLMIAGTYTALLVHFHDHIWSWTLAVIIWIGALGGAALKLFLPGRYDRLSIVFFIVLGGAGVAAIGPASTSLPTLTLALVGLGGLIYVAGVAFYKWHSLLFHNAIWHGFVAVAAGLHFSGVAYAIAVQN</sequence>
<accession>Q07HN0</accession>
<evidence type="ECO:0000256" key="3">
    <source>
        <dbReference type="ARBA" id="ARBA00022989"/>
    </source>
</evidence>
<proteinExistence type="predicted"/>
<dbReference type="OrthoDB" id="9813689at2"/>
<name>Q07HN0_RHOP5</name>
<evidence type="ECO:0000256" key="4">
    <source>
        <dbReference type="ARBA" id="ARBA00023136"/>
    </source>
</evidence>
<keyword evidence="3 6" id="KW-1133">Transmembrane helix</keyword>
<feature type="transmembrane region" description="Helical" evidence="6">
    <location>
        <begin position="53"/>
        <end position="74"/>
    </location>
</feature>
<dbReference type="PANTHER" id="PTHR20855:SF3">
    <property type="entry name" value="LD03007P"/>
    <property type="match status" value="1"/>
</dbReference>
<dbReference type="PANTHER" id="PTHR20855">
    <property type="entry name" value="ADIPOR/PROGESTIN RECEPTOR-RELATED"/>
    <property type="match status" value="1"/>
</dbReference>
<dbReference type="GO" id="GO:0046872">
    <property type="term" value="F:metal ion binding"/>
    <property type="evidence" value="ECO:0007669"/>
    <property type="project" value="UniProtKB-KW"/>
</dbReference>
<dbReference type="EMBL" id="CP000463">
    <property type="protein sequence ID" value="ABJ08554.1"/>
    <property type="molecule type" value="Genomic_DNA"/>
</dbReference>
<dbReference type="GO" id="GO:0016020">
    <property type="term" value="C:membrane"/>
    <property type="evidence" value="ECO:0007669"/>
    <property type="project" value="UniProtKB-SubCell"/>
</dbReference>
<keyword evidence="5" id="KW-0862">Zinc</keyword>
<evidence type="ECO:0000256" key="2">
    <source>
        <dbReference type="ARBA" id="ARBA00022692"/>
    </source>
</evidence>
<feature type="transmembrane region" description="Helical" evidence="6">
    <location>
        <begin position="143"/>
        <end position="163"/>
    </location>
</feature>
<keyword evidence="2 6" id="KW-0812">Transmembrane</keyword>
<protein>
    <submittedName>
        <fullName evidence="7">Hly-III family protein</fullName>
    </submittedName>
</protein>
<dbReference type="Pfam" id="PF03006">
    <property type="entry name" value="HlyIII"/>
    <property type="match status" value="1"/>
</dbReference>
<feature type="binding site" evidence="5">
    <location>
        <position position="201"/>
    </location>
    <ligand>
        <name>Zn(2+)</name>
        <dbReference type="ChEBI" id="CHEBI:29105"/>
    </ligand>
</feature>
<dbReference type="STRING" id="316055.RPE_4634"/>
<dbReference type="HOGENOM" id="CLU_051078_1_2_5"/>
<dbReference type="KEGG" id="rpe:RPE_4634"/>
<dbReference type="InterPro" id="IPR004254">
    <property type="entry name" value="AdipoR/HlyIII-related"/>
</dbReference>
<keyword evidence="5" id="KW-0479">Metal-binding</keyword>